<dbReference type="Pfam" id="PF01315">
    <property type="entry name" value="Ald_Xan_dh_C"/>
    <property type="match status" value="1"/>
</dbReference>
<dbReference type="InterPro" id="IPR016208">
    <property type="entry name" value="Ald_Oxase/xanthine_DH-like"/>
</dbReference>
<dbReference type="InterPro" id="IPR008274">
    <property type="entry name" value="AldOxase/xan_DH_MoCoBD1"/>
</dbReference>
<accession>A0A7M2YZ35</accession>
<dbReference type="Pfam" id="PF02738">
    <property type="entry name" value="MoCoBD_1"/>
    <property type="match status" value="1"/>
</dbReference>
<dbReference type="Gene3D" id="3.90.1170.50">
    <property type="entry name" value="Aldehyde oxidase/xanthine dehydrogenase, a/b hammerhead"/>
    <property type="match status" value="1"/>
</dbReference>
<keyword evidence="1" id="KW-0500">Molybdenum</keyword>
<proteinExistence type="predicted"/>
<dbReference type="SUPFAM" id="SSF54665">
    <property type="entry name" value="CO dehydrogenase molybdoprotein N-domain-like"/>
    <property type="match status" value="1"/>
</dbReference>
<keyword evidence="2" id="KW-0560">Oxidoreductase</keyword>
<dbReference type="InterPro" id="IPR036856">
    <property type="entry name" value="Ald_Oxase/Xan_DH_a/b_sf"/>
</dbReference>
<dbReference type="Gene3D" id="3.30.365.10">
    <property type="entry name" value="Aldehyde oxidase/xanthine dehydrogenase, molybdopterin binding domain"/>
    <property type="match status" value="4"/>
</dbReference>
<gene>
    <name evidence="4" type="ORF">Gocc_1636</name>
</gene>
<evidence type="ECO:0000256" key="2">
    <source>
        <dbReference type="ARBA" id="ARBA00023002"/>
    </source>
</evidence>
<reference evidence="4 5" key="1">
    <citation type="submission" date="2018-07" db="EMBL/GenBank/DDBJ databases">
        <title>High-quality-draft genome sequence of Gaiella occulta.</title>
        <authorList>
            <person name="Severino R."/>
            <person name="Froufe H.J.C."/>
            <person name="Rainey F.A."/>
            <person name="Barroso C."/>
            <person name="Albuquerque L."/>
            <person name="Lobo-Da-Cunha A."/>
            <person name="Da Costa M.S."/>
            <person name="Egas C."/>
        </authorList>
    </citation>
    <scope>NUCLEOTIDE SEQUENCE [LARGE SCALE GENOMIC DNA]</scope>
    <source>
        <strain evidence="4 5">F2-233</strain>
    </source>
</reference>
<organism evidence="4 5">
    <name type="scientific">Gaiella occulta</name>
    <dbReference type="NCBI Taxonomy" id="1002870"/>
    <lineage>
        <taxon>Bacteria</taxon>
        <taxon>Bacillati</taxon>
        <taxon>Actinomycetota</taxon>
        <taxon>Thermoleophilia</taxon>
        <taxon>Gaiellales</taxon>
        <taxon>Gaiellaceae</taxon>
        <taxon>Gaiella</taxon>
    </lineage>
</organism>
<dbReference type="PANTHER" id="PTHR11908:SF132">
    <property type="entry name" value="ALDEHYDE OXIDASE 1-RELATED"/>
    <property type="match status" value="1"/>
</dbReference>
<dbReference type="AlphaFoldDB" id="A0A7M2YZ35"/>
<keyword evidence="5" id="KW-1185">Reference proteome</keyword>
<dbReference type="InterPro" id="IPR000674">
    <property type="entry name" value="Ald_Oxase/Xan_DH_a/b"/>
</dbReference>
<evidence type="ECO:0000259" key="3">
    <source>
        <dbReference type="SMART" id="SM01008"/>
    </source>
</evidence>
<dbReference type="EMBL" id="QQZY01000003">
    <property type="protein sequence ID" value="RDI74747.1"/>
    <property type="molecule type" value="Genomic_DNA"/>
</dbReference>
<protein>
    <submittedName>
        <fullName evidence="4">Aerobic-type carbon monoxide dehydrogenase large subunit CoxL/CutL-like</fullName>
    </submittedName>
</protein>
<evidence type="ECO:0000256" key="1">
    <source>
        <dbReference type="ARBA" id="ARBA00022505"/>
    </source>
</evidence>
<dbReference type="SUPFAM" id="SSF56003">
    <property type="entry name" value="Molybdenum cofactor-binding domain"/>
    <property type="match status" value="1"/>
</dbReference>
<dbReference type="Pfam" id="PF20256">
    <property type="entry name" value="MoCoBD_2"/>
    <property type="match status" value="1"/>
</dbReference>
<feature type="domain" description="Aldehyde oxidase/xanthine dehydrogenase a/b hammerhead" evidence="3">
    <location>
        <begin position="30"/>
        <end position="144"/>
    </location>
</feature>
<sequence length="794" mass="84616">MASVLDSERAVRAGGVGDRVPRREDDRLLRGDGRFSDDVEPAHALHMAVGRCPFPRARVLSVDVSEALALDGVEQVIVGREVVERTNPISVLRPVPGAPDLPNYAMATDIAIYEGQPVVSVVAVDRYVAEDAIERIAIDYDPLPHVPDVVAAMENGPVLYPDVLPTNLLTVNSQGAGDPESMLARADVVVSDRFWINRVTALPMETRAVVAEWRSGGRELLVHHSTQVPHLVRVQLGEALGLDEGAIRVVVGDVGGGFGLKLGIYPEDVLACLHAKDTRRPVKWVEDRTEHFRASTHGRESVHDARLGASHDGTILALTDVYATDLGALNSPFGSAQLTTITFPGPYRVRDAHMERRVTLTSKTPIGAYRGYGQPESNFVREVLVDRLARRLGRDPLDLRLQNMLQPHELPWQNPAGAVYDSGDYGRCLRMAADAVDYEGLRAAGRGPRADGRHVGVGLTSFVERTGYASAKFLADRGSRFGVHESVTLRANRSGGVDLYTGVPSFGQSPETAFAQVCSQALGIDVDAVSVHVGDTAASPVNTGSFASRTMIAAAGAIERASLELAAKTLRIAASLLEVDADDLEIAGREVRVVGDHAIRLPLARVFETAIIGQGLPADEAPGLDATVHYEPEAAAYAYGSAAAVVAVDAATGDFDIEHFVVVHDCGTAVNPMLVEGQVLGALAQGFGAALMEEIRYDPDTGQLLNGSMLDYFAPTAADLPEVELYHTEVPSPVTPFGVRGVGEIGTIPPGAALANAICDALADFGVEIGRLPITPELVWRALRQATGRKGGTP</sequence>
<reference evidence="5" key="2">
    <citation type="journal article" date="2019" name="MicrobiologyOpen">
        <title>High-quality draft genome sequence of Gaiella occulta isolated from a 150 meter deep mineral water borehole and comparison with the genome sequences of other deep-branching lineages of the phylum Actinobacteria.</title>
        <authorList>
            <person name="Severino R."/>
            <person name="Froufe H.J.C."/>
            <person name="Barroso C."/>
            <person name="Albuquerque L."/>
            <person name="Lobo-da-Cunha A."/>
            <person name="da Costa M.S."/>
            <person name="Egas C."/>
        </authorList>
    </citation>
    <scope>NUCLEOTIDE SEQUENCE [LARGE SCALE GENOMIC DNA]</scope>
    <source>
        <strain evidence="5">F2-233</strain>
    </source>
</reference>
<dbReference type="GO" id="GO:0016491">
    <property type="term" value="F:oxidoreductase activity"/>
    <property type="evidence" value="ECO:0007669"/>
    <property type="project" value="UniProtKB-KW"/>
</dbReference>
<evidence type="ECO:0000313" key="4">
    <source>
        <dbReference type="EMBL" id="RDI74747.1"/>
    </source>
</evidence>
<dbReference type="PANTHER" id="PTHR11908">
    <property type="entry name" value="XANTHINE DEHYDROGENASE"/>
    <property type="match status" value="1"/>
</dbReference>
<dbReference type="InterPro" id="IPR037165">
    <property type="entry name" value="AldOxase/xan_DH_Mopterin-bd_sf"/>
</dbReference>
<dbReference type="RefSeq" id="WP_114796046.1">
    <property type="nucleotide sequence ID" value="NZ_QQZY01000003.1"/>
</dbReference>
<comment type="caution">
    <text evidence="4">The sequence shown here is derived from an EMBL/GenBank/DDBJ whole genome shotgun (WGS) entry which is preliminary data.</text>
</comment>
<evidence type="ECO:0000313" key="5">
    <source>
        <dbReference type="Proteomes" id="UP000254134"/>
    </source>
</evidence>
<dbReference type="Proteomes" id="UP000254134">
    <property type="component" value="Unassembled WGS sequence"/>
</dbReference>
<dbReference type="InterPro" id="IPR046867">
    <property type="entry name" value="AldOxase/xan_DH_MoCoBD2"/>
</dbReference>
<dbReference type="SMART" id="SM01008">
    <property type="entry name" value="Ald_Xan_dh_C"/>
    <property type="match status" value="1"/>
</dbReference>
<name>A0A7M2YZ35_9ACTN</name>
<dbReference type="OrthoDB" id="9758509at2"/>
<dbReference type="GO" id="GO:0005506">
    <property type="term" value="F:iron ion binding"/>
    <property type="evidence" value="ECO:0007669"/>
    <property type="project" value="InterPro"/>
</dbReference>